<gene>
    <name evidence="1" type="ORF">LCGC14_2544300</name>
</gene>
<evidence type="ECO:0000313" key="1">
    <source>
        <dbReference type="EMBL" id="KKL11590.1"/>
    </source>
</evidence>
<sequence length="84" mass="9568">MSMTKLTIEDMDQRVYDFTKRAEEAIRATEVAMTIDGGKDLVWAALASKVTANAWLMTREVCRRLDTLIEIDDLIDKGTRSKDE</sequence>
<dbReference type="AlphaFoldDB" id="A0A0F9AQ65"/>
<protein>
    <submittedName>
        <fullName evidence="1">Uncharacterized protein</fullName>
    </submittedName>
</protein>
<name>A0A0F9AQ65_9ZZZZ</name>
<organism evidence="1">
    <name type="scientific">marine sediment metagenome</name>
    <dbReference type="NCBI Taxonomy" id="412755"/>
    <lineage>
        <taxon>unclassified sequences</taxon>
        <taxon>metagenomes</taxon>
        <taxon>ecological metagenomes</taxon>
    </lineage>
</organism>
<reference evidence="1" key="1">
    <citation type="journal article" date="2015" name="Nature">
        <title>Complex archaea that bridge the gap between prokaryotes and eukaryotes.</title>
        <authorList>
            <person name="Spang A."/>
            <person name="Saw J.H."/>
            <person name="Jorgensen S.L."/>
            <person name="Zaremba-Niedzwiedzka K."/>
            <person name="Martijn J."/>
            <person name="Lind A.E."/>
            <person name="van Eijk R."/>
            <person name="Schleper C."/>
            <person name="Guy L."/>
            <person name="Ettema T.J."/>
        </authorList>
    </citation>
    <scope>NUCLEOTIDE SEQUENCE</scope>
</reference>
<comment type="caution">
    <text evidence="1">The sequence shown here is derived from an EMBL/GenBank/DDBJ whole genome shotgun (WGS) entry which is preliminary data.</text>
</comment>
<dbReference type="EMBL" id="LAZR01041589">
    <property type="protein sequence ID" value="KKL11590.1"/>
    <property type="molecule type" value="Genomic_DNA"/>
</dbReference>
<proteinExistence type="predicted"/>
<accession>A0A0F9AQ65</accession>